<dbReference type="Proteomes" id="UP000016412">
    <property type="component" value="Unassembled WGS sequence"/>
</dbReference>
<evidence type="ECO:0000313" key="1">
    <source>
        <dbReference type="EMBL" id="ERF61879.1"/>
    </source>
</evidence>
<keyword evidence="4" id="KW-1185">Reference proteome</keyword>
<evidence type="ECO:0000313" key="4">
    <source>
        <dbReference type="Proteomes" id="UP000016646"/>
    </source>
</evidence>
<proteinExistence type="predicted"/>
<reference evidence="3 4" key="1">
    <citation type="submission" date="2013-08" db="EMBL/GenBank/DDBJ databases">
        <authorList>
            <person name="Durkin A.S."/>
            <person name="Haft D.R."/>
            <person name="McCorrison J."/>
            <person name="Torralba M."/>
            <person name="Gillis M."/>
            <person name="Haft D.H."/>
            <person name="Methe B."/>
            <person name="Sutton G."/>
            <person name="Nelson K.E."/>
        </authorList>
    </citation>
    <scope>NUCLEOTIDE SEQUENCE [LARGE SCALE GENOMIC DNA]</scope>
    <source>
        <strain evidence="2 4">ATCC 35536</strain>
        <strain evidence="1 3">VPI DR56BR1116</strain>
    </source>
</reference>
<dbReference type="Proteomes" id="UP000016646">
    <property type="component" value="Unassembled WGS sequence"/>
</dbReference>
<dbReference type="AlphaFoldDB" id="U1GZA4"/>
<evidence type="ECO:0000313" key="2">
    <source>
        <dbReference type="EMBL" id="ERK00394.1"/>
    </source>
</evidence>
<dbReference type="EMBL" id="AUZJ01000002">
    <property type="protein sequence ID" value="ERF61879.1"/>
    <property type="molecule type" value="Genomic_DNA"/>
</dbReference>
<name>U1GZA4_TRESO</name>
<dbReference type="EMBL" id="AVQI01000067">
    <property type="protein sequence ID" value="ERK00394.1"/>
    <property type="molecule type" value="Genomic_DNA"/>
</dbReference>
<protein>
    <submittedName>
        <fullName evidence="1">Uncharacterized protein</fullName>
    </submittedName>
</protein>
<accession>U1GZA4</accession>
<gene>
    <name evidence="2" type="ORF">HMPREF0860_1091</name>
    <name evidence="1" type="ORF">HMPREF1325_1805</name>
</gene>
<dbReference type="STRING" id="1125725.HMPREF1325_1805"/>
<comment type="caution">
    <text evidence="1">The sequence shown here is derived from an EMBL/GenBank/DDBJ whole genome shotgun (WGS) entry which is preliminary data.</text>
</comment>
<organism evidence="1 3">
    <name type="scientific">Treponema socranskii subsp. socranskii VPI DR56BR1116 = ATCC 35536</name>
    <dbReference type="NCBI Taxonomy" id="1125725"/>
    <lineage>
        <taxon>Bacteria</taxon>
        <taxon>Pseudomonadati</taxon>
        <taxon>Spirochaetota</taxon>
        <taxon>Spirochaetia</taxon>
        <taxon>Spirochaetales</taxon>
        <taxon>Treponemataceae</taxon>
        <taxon>Treponema</taxon>
    </lineage>
</organism>
<evidence type="ECO:0000313" key="3">
    <source>
        <dbReference type="Proteomes" id="UP000016412"/>
    </source>
</evidence>
<sequence>MKIAGQLHWKCIHRKEAYTYIRKGGTRGSGTAAEPLRPMASKLFAKKVCAVRFRLRSAAANAGLLPGVPPIFYVTRYF</sequence>
<dbReference type="PATRIC" id="fig|1125725.3.peg.60"/>